<evidence type="ECO:0008006" key="5">
    <source>
        <dbReference type="Google" id="ProtNLM"/>
    </source>
</evidence>
<accession>A0A0C9TA04</accession>
<keyword evidence="2" id="KW-0472">Membrane</keyword>
<feature type="compositionally biased region" description="Low complexity" evidence="1">
    <location>
        <begin position="152"/>
        <end position="168"/>
    </location>
</feature>
<feature type="compositionally biased region" description="Polar residues" evidence="1">
    <location>
        <begin position="135"/>
        <end position="149"/>
    </location>
</feature>
<dbReference type="EMBL" id="KN832568">
    <property type="protein sequence ID" value="KII85118.1"/>
    <property type="molecule type" value="Genomic_DNA"/>
</dbReference>
<evidence type="ECO:0000313" key="4">
    <source>
        <dbReference type="Proteomes" id="UP000053263"/>
    </source>
</evidence>
<protein>
    <recommendedName>
        <fullName evidence="5">Mid2 domain-containing protein</fullName>
    </recommendedName>
</protein>
<keyword evidence="2" id="KW-1133">Transmembrane helix</keyword>
<feature type="region of interest" description="Disordered" evidence="1">
    <location>
        <begin position="46"/>
        <end position="175"/>
    </location>
</feature>
<reference evidence="3 4" key="1">
    <citation type="submission" date="2014-06" db="EMBL/GenBank/DDBJ databases">
        <title>Evolutionary Origins and Diversification of the Mycorrhizal Mutualists.</title>
        <authorList>
            <consortium name="DOE Joint Genome Institute"/>
            <consortium name="Mycorrhizal Genomics Consortium"/>
            <person name="Kohler A."/>
            <person name="Kuo A."/>
            <person name="Nagy L.G."/>
            <person name="Floudas D."/>
            <person name="Copeland A."/>
            <person name="Barry K.W."/>
            <person name="Cichocki N."/>
            <person name="Veneault-Fourrey C."/>
            <person name="LaButti K."/>
            <person name="Lindquist E.A."/>
            <person name="Lipzen A."/>
            <person name="Lundell T."/>
            <person name="Morin E."/>
            <person name="Murat C."/>
            <person name="Riley R."/>
            <person name="Ohm R."/>
            <person name="Sun H."/>
            <person name="Tunlid A."/>
            <person name="Henrissat B."/>
            <person name="Grigoriev I.V."/>
            <person name="Hibbett D.S."/>
            <person name="Martin F."/>
        </authorList>
    </citation>
    <scope>NUCLEOTIDE SEQUENCE [LARGE SCALE GENOMIC DNA]</scope>
    <source>
        <strain evidence="3 4">FD-325 SS-3</strain>
    </source>
</reference>
<evidence type="ECO:0000313" key="3">
    <source>
        <dbReference type="EMBL" id="KII85118.1"/>
    </source>
</evidence>
<feature type="transmembrane region" description="Helical" evidence="2">
    <location>
        <begin position="184"/>
        <end position="204"/>
    </location>
</feature>
<dbReference type="Proteomes" id="UP000053263">
    <property type="component" value="Unassembled WGS sequence"/>
</dbReference>
<evidence type="ECO:0000256" key="1">
    <source>
        <dbReference type="SAM" id="MobiDB-lite"/>
    </source>
</evidence>
<evidence type="ECO:0000256" key="2">
    <source>
        <dbReference type="SAM" id="Phobius"/>
    </source>
</evidence>
<feature type="compositionally biased region" description="Low complexity" evidence="1">
    <location>
        <begin position="46"/>
        <end position="134"/>
    </location>
</feature>
<dbReference type="OrthoDB" id="2576541at2759"/>
<sequence length="413" mass="42050">MHYATRCLVSLLALTCFLFFTIVPRFDLLEDKSARVRSHPARQLFPTITPTTTTAAATTNTDTATTAKPTATTPTATTPATTPATSATGATTASSSTVTSATSATSASSTGPGTSTTPPATTSAPPTTTGSASSDVVTTNSLGQTSTVIVITGPDPTSSAAASASTTSSDDDNGNGGGLGTGSIIGIALAGGVALIGIVSFFVWKFTRKRFSDFDDNEAIKWPELNSHGEASHPLPTNATGRAGFGNESEASLSRSPSGNGYAPSLATTSTPEFAHGGPDPYAVPPLPHLNPNQPYHDDPNAAAYYDPYRGPVPQTFNDAASISTHGGYGGEAIPMTQMAPGGRMRSPGPGAAYDMGRASPQPSMAGRRSPGPQMAMGYDDRARSPGPNMSLGMGQPPMGRQSPGPHAAYGYQ</sequence>
<gene>
    <name evidence="3" type="ORF">PLICRDRAFT_116421</name>
</gene>
<proteinExistence type="predicted"/>
<feature type="compositionally biased region" description="Polar residues" evidence="1">
    <location>
        <begin position="249"/>
        <end position="259"/>
    </location>
</feature>
<keyword evidence="4" id="KW-1185">Reference proteome</keyword>
<name>A0A0C9TA04_PLICR</name>
<feature type="region of interest" description="Disordered" evidence="1">
    <location>
        <begin position="357"/>
        <end position="413"/>
    </location>
</feature>
<feature type="region of interest" description="Disordered" evidence="1">
    <location>
        <begin position="225"/>
        <end position="304"/>
    </location>
</feature>
<organism evidence="3 4">
    <name type="scientific">Plicaturopsis crispa FD-325 SS-3</name>
    <dbReference type="NCBI Taxonomy" id="944288"/>
    <lineage>
        <taxon>Eukaryota</taxon>
        <taxon>Fungi</taxon>
        <taxon>Dikarya</taxon>
        <taxon>Basidiomycota</taxon>
        <taxon>Agaricomycotina</taxon>
        <taxon>Agaricomycetes</taxon>
        <taxon>Agaricomycetidae</taxon>
        <taxon>Amylocorticiales</taxon>
        <taxon>Amylocorticiaceae</taxon>
        <taxon>Plicatura</taxon>
        <taxon>Plicaturopsis crispa</taxon>
    </lineage>
</organism>
<keyword evidence="2" id="KW-0812">Transmembrane</keyword>
<dbReference type="AlphaFoldDB" id="A0A0C9TA04"/>
<dbReference type="HOGENOM" id="CLU_053387_0_0_1"/>